<gene>
    <name evidence="4" type="primary">speB_8</name>
    <name evidence="4" type="ORF">SDC9_61142</name>
</gene>
<dbReference type="InterPro" id="IPR023696">
    <property type="entry name" value="Ureohydrolase_dom_sf"/>
</dbReference>
<reference evidence="4" key="1">
    <citation type="submission" date="2019-08" db="EMBL/GenBank/DDBJ databases">
        <authorList>
            <person name="Kucharzyk K."/>
            <person name="Murdoch R.W."/>
            <person name="Higgins S."/>
            <person name="Loffler F."/>
        </authorList>
    </citation>
    <scope>NUCLEOTIDE SEQUENCE</scope>
</reference>
<evidence type="ECO:0000256" key="2">
    <source>
        <dbReference type="ARBA" id="ARBA00022723"/>
    </source>
</evidence>
<dbReference type="EMBL" id="VSSQ01002336">
    <property type="protein sequence ID" value="MPM14778.1"/>
    <property type="molecule type" value="Genomic_DNA"/>
</dbReference>
<dbReference type="SUPFAM" id="SSF52768">
    <property type="entry name" value="Arginase/deacetylase"/>
    <property type="match status" value="1"/>
</dbReference>
<organism evidence="4">
    <name type="scientific">bioreactor metagenome</name>
    <dbReference type="NCBI Taxonomy" id="1076179"/>
    <lineage>
        <taxon>unclassified sequences</taxon>
        <taxon>metagenomes</taxon>
        <taxon>ecological metagenomes</taxon>
    </lineage>
</organism>
<sequence length="103" mass="10735">MHSFCFGGLEGVVEQLRASDAPVYLTIDLDCLDPAVFPGTGTPEAGGVTFMELLNAIRLAGRTNIVGADLNELAPMLDPSGASTATACKVLRELLLCLSEPQG</sequence>
<dbReference type="PROSITE" id="PS01053">
    <property type="entry name" value="ARGINASE_1"/>
    <property type="match status" value="1"/>
</dbReference>
<comment type="caution">
    <text evidence="4">The sequence shown here is derived from an EMBL/GenBank/DDBJ whole genome shotgun (WGS) entry which is preliminary data.</text>
</comment>
<dbReference type="GO" id="GO:0046872">
    <property type="term" value="F:metal ion binding"/>
    <property type="evidence" value="ECO:0007669"/>
    <property type="project" value="UniProtKB-KW"/>
</dbReference>
<protein>
    <submittedName>
        <fullName evidence="4">Agmatinase</fullName>
        <ecNumber evidence="4">3.5.3.11</ecNumber>
    </submittedName>
</protein>
<dbReference type="PROSITE" id="PS51409">
    <property type="entry name" value="ARGINASE_2"/>
    <property type="match status" value="1"/>
</dbReference>
<evidence type="ECO:0000313" key="4">
    <source>
        <dbReference type="EMBL" id="MPM14778.1"/>
    </source>
</evidence>
<proteinExistence type="inferred from homology"/>
<dbReference type="AlphaFoldDB" id="A0A644XG84"/>
<dbReference type="PANTHER" id="PTHR11358:SF26">
    <property type="entry name" value="GUANIDINO ACID HYDROLASE, MITOCHONDRIAL"/>
    <property type="match status" value="1"/>
</dbReference>
<dbReference type="GO" id="GO:0008783">
    <property type="term" value="F:agmatinase activity"/>
    <property type="evidence" value="ECO:0007669"/>
    <property type="project" value="UniProtKB-EC"/>
</dbReference>
<comment type="similarity">
    <text evidence="1">Belongs to the arginase family. Agmatinase subfamily.</text>
</comment>
<dbReference type="InterPro" id="IPR006035">
    <property type="entry name" value="Ureohydrolase"/>
</dbReference>
<dbReference type="Pfam" id="PF00491">
    <property type="entry name" value="Arginase"/>
    <property type="match status" value="1"/>
</dbReference>
<dbReference type="EC" id="3.5.3.11" evidence="4"/>
<dbReference type="PANTHER" id="PTHR11358">
    <property type="entry name" value="ARGINASE/AGMATINASE"/>
    <property type="match status" value="1"/>
</dbReference>
<dbReference type="Gene3D" id="3.40.800.10">
    <property type="entry name" value="Ureohydrolase domain"/>
    <property type="match status" value="1"/>
</dbReference>
<keyword evidence="3 4" id="KW-0378">Hydrolase</keyword>
<evidence type="ECO:0000256" key="1">
    <source>
        <dbReference type="ARBA" id="ARBA00009227"/>
    </source>
</evidence>
<accession>A0A644XG84</accession>
<keyword evidence="2" id="KW-0479">Metal-binding</keyword>
<dbReference type="InterPro" id="IPR020855">
    <property type="entry name" value="Ureohydrolase_Mn_BS"/>
</dbReference>
<dbReference type="GO" id="GO:0033389">
    <property type="term" value="P:putrescine biosynthetic process from arginine, via agmatine"/>
    <property type="evidence" value="ECO:0007669"/>
    <property type="project" value="TreeGrafter"/>
</dbReference>
<name>A0A644XG84_9ZZZZ</name>
<evidence type="ECO:0000256" key="3">
    <source>
        <dbReference type="ARBA" id="ARBA00022801"/>
    </source>
</evidence>